<dbReference type="AlphaFoldDB" id="A0A9N9NV21"/>
<dbReference type="Proteomes" id="UP000789342">
    <property type="component" value="Unassembled WGS sequence"/>
</dbReference>
<reference evidence="1" key="1">
    <citation type="submission" date="2021-06" db="EMBL/GenBank/DDBJ databases">
        <authorList>
            <person name="Kallberg Y."/>
            <person name="Tangrot J."/>
            <person name="Rosling A."/>
        </authorList>
    </citation>
    <scope>NUCLEOTIDE SEQUENCE</scope>
    <source>
        <strain evidence="1">CL551</strain>
    </source>
</reference>
<protein>
    <submittedName>
        <fullName evidence="1">12209_t:CDS:1</fullName>
    </submittedName>
</protein>
<name>A0A9N9NV21_9GLOM</name>
<dbReference type="Gene3D" id="1.25.10.10">
    <property type="entry name" value="Leucine-rich Repeat Variant"/>
    <property type="match status" value="1"/>
</dbReference>
<organism evidence="1 2">
    <name type="scientific">Acaulospora morrowiae</name>
    <dbReference type="NCBI Taxonomy" id="94023"/>
    <lineage>
        <taxon>Eukaryota</taxon>
        <taxon>Fungi</taxon>
        <taxon>Fungi incertae sedis</taxon>
        <taxon>Mucoromycota</taxon>
        <taxon>Glomeromycotina</taxon>
        <taxon>Glomeromycetes</taxon>
        <taxon>Diversisporales</taxon>
        <taxon>Acaulosporaceae</taxon>
        <taxon>Acaulospora</taxon>
    </lineage>
</organism>
<evidence type="ECO:0000313" key="2">
    <source>
        <dbReference type="Proteomes" id="UP000789342"/>
    </source>
</evidence>
<gene>
    <name evidence="1" type="ORF">AMORRO_LOCUS16328</name>
</gene>
<evidence type="ECO:0000313" key="1">
    <source>
        <dbReference type="EMBL" id="CAG8766755.1"/>
    </source>
</evidence>
<proteinExistence type="predicted"/>
<dbReference type="EMBL" id="CAJVPV010044017">
    <property type="protein sequence ID" value="CAG8766755.1"/>
    <property type="molecule type" value="Genomic_DNA"/>
</dbReference>
<dbReference type="OrthoDB" id="46159at2759"/>
<feature type="non-terminal residue" evidence="1">
    <location>
        <position position="111"/>
    </location>
</feature>
<keyword evidence="2" id="KW-1185">Reference proteome</keyword>
<comment type="caution">
    <text evidence="1">The sequence shown here is derived from an EMBL/GenBank/DDBJ whole genome shotgun (WGS) entry which is preliminary data.</text>
</comment>
<sequence length="111" mass="12139">MTEVVDKVLEALRGNNLDKKIDALAKLEEELIEETPLEPQEINQLIPLLKDAVKGSQVALSNAALTCLNPFVSLIAETHPSQFKNVVLAFATVVVDKQGDSKDKTRDTALQ</sequence>
<accession>A0A9N9NV21</accession>
<dbReference type="InterPro" id="IPR011989">
    <property type="entry name" value="ARM-like"/>
</dbReference>